<dbReference type="Pfam" id="PF20811">
    <property type="entry name" value="PARG_cat_N"/>
    <property type="match status" value="1"/>
</dbReference>
<gene>
    <name evidence="8" type="primary">LOC100202705</name>
</gene>
<dbReference type="InterPro" id="IPR046372">
    <property type="entry name" value="PARG_cat_C"/>
</dbReference>
<dbReference type="PANTHER" id="PTHR12837">
    <property type="entry name" value="POLY ADP-RIBOSE GLYCOHYDROLASE"/>
    <property type="match status" value="1"/>
</dbReference>
<evidence type="ECO:0000256" key="3">
    <source>
        <dbReference type="ARBA" id="ARBA00022801"/>
    </source>
</evidence>
<feature type="domain" description="PARG helical" evidence="6">
    <location>
        <begin position="209"/>
        <end position="329"/>
    </location>
</feature>
<dbReference type="EC" id="3.2.1.143" evidence="2"/>
<dbReference type="Pfam" id="PF05028">
    <property type="entry name" value="PARG_cat_C"/>
    <property type="match status" value="1"/>
</dbReference>
<dbReference type="RefSeq" id="XP_065662317.1">
    <property type="nucleotide sequence ID" value="XM_065806245.1"/>
</dbReference>
<feature type="domain" description="PARG catalytic Macro" evidence="5">
    <location>
        <begin position="338"/>
        <end position="540"/>
    </location>
</feature>
<dbReference type="InterPro" id="IPR007724">
    <property type="entry name" value="Poly_GlycHdrlase"/>
</dbReference>
<evidence type="ECO:0000256" key="2">
    <source>
        <dbReference type="ARBA" id="ARBA00012255"/>
    </source>
</evidence>
<dbReference type="GeneID" id="100202705"/>
<feature type="region of interest" description="Disordered" evidence="4">
    <location>
        <begin position="30"/>
        <end position="50"/>
    </location>
</feature>
<accession>A0ABM4CKN0</accession>
<dbReference type="Proteomes" id="UP001652625">
    <property type="component" value="Chromosome 09"/>
</dbReference>
<evidence type="ECO:0000256" key="4">
    <source>
        <dbReference type="SAM" id="MobiDB-lite"/>
    </source>
</evidence>
<evidence type="ECO:0000259" key="5">
    <source>
        <dbReference type="Pfam" id="PF05028"/>
    </source>
</evidence>
<dbReference type="InterPro" id="IPR048362">
    <property type="entry name" value="PARG_helical"/>
</dbReference>
<keyword evidence="3" id="KW-0378">Hydrolase</keyword>
<keyword evidence="7" id="KW-1185">Reference proteome</keyword>
<evidence type="ECO:0000259" key="6">
    <source>
        <dbReference type="Pfam" id="PF20811"/>
    </source>
</evidence>
<evidence type="ECO:0000313" key="8">
    <source>
        <dbReference type="RefSeq" id="XP_065662317.1"/>
    </source>
</evidence>
<proteinExistence type="inferred from homology"/>
<evidence type="ECO:0000256" key="1">
    <source>
        <dbReference type="ARBA" id="ARBA00009545"/>
    </source>
</evidence>
<organism evidence="7 8">
    <name type="scientific">Hydra vulgaris</name>
    <name type="common">Hydra</name>
    <name type="synonym">Hydra attenuata</name>
    <dbReference type="NCBI Taxonomy" id="6087"/>
    <lineage>
        <taxon>Eukaryota</taxon>
        <taxon>Metazoa</taxon>
        <taxon>Cnidaria</taxon>
        <taxon>Hydrozoa</taxon>
        <taxon>Hydroidolina</taxon>
        <taxon>Anthoathecata</taxon>
        <taxon>Aplanulata</taxon>
        <taxon>Hydridae</taxon>
        <taxon>Hydra</taxon>
    </lineage>
</organism>
<evidence type="ECO:0000313" key="7">
    <source>
        <dbReference type="Proteomes" id="UP001652625"/>
    </source>
</evidence>
<comment type="similarity">
    <text evidence="1">Belongs to the poly(ADP-ribose) glycohydrolase family.</text>
</comment>
<reference evidence="8" key="1">
    <citation type="submission" date="2025-08" db="UniProtKB">
        <authorList>
            <consortium name="RefSeq"/>
        </authorList>
    </citation>
    <scope>IDENTIFICATION</scope>
</reference>
<name>A0ABM4CKN0_HYDVU</name>
<dbReference type="PANTHER" id="PTHR12837:SF15">
    <property type="entry name" value="POLY(ADP-RIBOSE) GLYCOHYDROLASE"/>
    <property type="match status" value="1"/>
</dbReference>
<protein>
    <recommendedName>
        <fullName evidence="2">poly(ADP-ribose) glycohydrolase</fullName>
        <ecNumber evidence="2">3.2.1.143</ecNumber>
    </recommendedName>
</protein>
<sequence length="632" mass="72514">MSEKGSADTAKRKKQHISISDYFSKRKKVSLEESTVNNKEHKESFSTENMSAFEESEAEKILSMILVDGNKEAIEISGVQHLNAKVDIPNYFNRMPCCSRTLPHLKPSDNHSILFDVHSLGNKAPQPYPEYYKDYWDRTHVRMPCSDENLYPTSDKKIQKRWDLIEEALLKGFQTSKDLEDAVLKYNHHYKNKWNFEAWHSYCNIYLDDRGRDYLFKKLLPSMVRLALQLPNIVTQSPKLLQKGRNQSLTFSQKQISCLLANAFFCTYPRRNSLKTSDCFGYPDINFSKLFRGVKDVVNCVKTEKLKAILNYFGCVIDEVKCGTVTYTRKILSPTDEPDWKECNSLFIDIHVSSVGNIEDNADGLTQVDFANRMIGGGVVGEGCVQEEIRFLICPELILARLFTEKLEPNESLLITGVERFSTYSGYAQTFKYRGRFNDLTPADRWGRRYSQVLAIDAHVFHCYSDQFKKSSLKRELNKAFCGFLEKDIQKNELPAIATGNWGCGAFGGDIYLKALLQLMAASNASRNIVYFTFGDEKFANELTEIHKFIQENSLTVGNLWSMLLRYRQDLKDSHIQLYPYIKDFFKGVSKNISSIEISFSGEEDNLEMRGIPCEIPDDMESNSPEYAAETP</sequence>